<comment type="caution">
    <text evidence="4">The sequence shown here is derived from an EMBL/GenBank/DDBJ whole genome shotgun (WGS) entry which is preliminary data.</text>
</comment>
<protein>
    <recommendedName>
        <fullName evidence="2">Peptidase M20 domain-containing protein 2</fullName>
    </recommendedName>
</protein>
<dbReference type="SUPFAM" id="SSF53187">
    <property type="entry name" value="Zn-dependent exopeptidases"/>
    <property type="match status" value="1"/>
</dbReference>
<evidence type="ECO:0000313" key="4">
    <source>
        <dbReference type="EMBL" id="KAG2108464.1"/>
    </source>
</evidence>
<keyword evidence="5" id="KW-1185">Reference proteome</keyword>
<dbReference type="OrthoDB" id="6119954at2759"/>
<dbReference type="Gene3D" id="3.40.630.10">
    <property type="entry name" value="Zn peptidases"/>
    <property type="match status" value="1"/>
</dbReference>
<dbReference type="Proteomes" id="UP000823399">
    <property type="component" value="Unassembled WGS sequence"/>
</dbReference>
<dbReference type="InterPro" id="IPR017439">
    <property type="entry name" value="Amidohydrolase"/>
</dbReference>
<dbReference type="SUPFAM" id="SSF55031">
    <property type="entry name" value="Bacterial exopeptidase dimerisation domain"/>
    <property type="match status" value="1"/>
</dbReference>
<dbReference type="NCBIfam" id="TIGR01891">
    <property type="entry name" value="amidohydrolases"/>
    <property type="match status" value="1"/>
</dbReference>
<dbReference type="GeneID" id="64690646"/>
<evidence type="ECO:0000256" key="1">
    <source>
        <dbReference type="ARBA" id="ARBA00006247"/>
    </source>
</evidence>
<name>A0A9P7F8F2_9AGAM</name>
<dbReference type="EMBL" id="JABBWM010000027">
    <property type="protein sequence ID" value="KAG2108464.1"/>
    <property type="molecule type" value="Genomic_DNA"/>
</dbReference>
<comment type="similarity">
    <text evidence="1 2">Belongs to the peptidase M20A family.</text>
</comment>
<dbReference type="PIRSF" id="PIRSF037226">
    <property type="entry name" value="Amidohydrolase_ACY1L2_prd"/>
    <property type="match status" value="1"/>
</dbReference>
<dbReference type="PANTHER" id="PTHR30575:SF0">
    <property type="entry name" value="XAA-ARG DIPEPTIDASE"/>
    <property type="match status" value="1"/>
</dbReference>
<dbReference type="Pfam" id="PF07687">
    <property type="entry name" value="M20_dimer"/>
    <property type="match status" value="1"/>
</dbReference>
<feature type="domain" description="Peptidase M20 dimerisation" evidence="3">
    <location>
        <begin position="202"/>
        <end position="293"/>
    </location>
</feature>
<evidence type="ECO:0000256" key="2">
    <source>
        <dbReference type="PIRNR" id="PIRNR037226"/>
    </source>
</evidence>
<dbReference type="InterPro" id="IPR052030">
    <property type="entry name" value="Peptidase_M20/M20A_hydrolases"/>
</dbReference>
<dbReference type="InterPro" id="IPR011650">
    <property type="entry name" value="Peptidase_M20_dimer"/>
</dbReference>
<evidence type="ECO:0000313" key="5">
    <source>
        <dbReference type="Proteomes" id="UP000823399"/>
    </source>
</evidence>
<dbReference type="FunFam" id="3.30.70.360:FF:000004">
    <property type="entry name" value="Peptidase M20 domain-containing protein 2"/>
    <property type="match status" value="1"/>
</dbReference>
<proteinExistence type="inferred from homology"/>
<dbReference type="PANTHER" id="PTHR30575">
    <property type="entry name" value="PEPTIDASE M20"/>
    <property type="match status" value="1"/>
</dbReference>
<dbReference type="GO" id="GO:0016805">
    <property type="term" value="F:dipeptidase activity"/>
    <property type="evidence" value="ECO:0007669"/>
    <property type="project" value="InterPro"/>
</dbReference>
<dbReference type="Gene3D" id="3.30.70.360">
    <property type="match status" value="1"/>
</dbReference>
<dbReference type="Pfam" id="PF01546">
    <property type="entry name" value="Peptidase_M20"/>
    <property type="match status" value="1"/>
</dbReference>
<dbReference type="CDD" id="cd05672">
    <property type="entry name" value="M20_ACY1L2-like"/>
    <property type="match status" value="1"/>
</dbReference>
<dbReference type="AlphaFoldDB" id="A0A9P7F8F2"/>
<dbReference type="InterPro" id="IPR017144">
    <property type="entry name" value="Xaa-Arg_dipeptidase"/>
</dbReference>
<accession>A0A9P7F8F2</accession>
<sequence length="425" mass="46304">MTTGQADVLWRPEDDYQVKPTLEEGDIYRPDILKVVETAIDSLSGKLRELSLDIHDHPELRYEERYAHDAYTSFLEKHGFEVTRHHLLETAWVATYTHGLGGRVLGVNSEMDALPGIGHACGHNLIGIAGVAVACAAKAAMEQLNIDGKVILLGTPAEEGGIGKVKLWERGAYKEMDACLMCHPGPGPLHSISLSSCLAVIRLEIDYSGHTAHAALSPWEGKNALDAAVLAYTNIALLRQQIKPTHRVHGIIQGHDWAQSIIPDNSKMYYYVRAPTTVEAEETLKRVIPCFEAAALATGTKVKVNRGHTGNELVQNKVLGDELSDVVRKKYGAIDYEYGISGASTDFGNISYLMPGLHPGFSIPTVPGGGNHTPAFTKSARSQAAHDACLTVSKALAHVGMRVITDGIFLQQVKDAFEERKNNRM</sequence>
<evidence type="ECO:0000259" key="3">
    <source>
        <dbReference type="Pfam" id="PF07687"/>
    </source>
</evidence>
<gene>
    <name evidence="4" type="ORF">F5147DRAFT_172318</name>
</gene>
<dbReference type="InterPro" id="IPR002933">
    <property type="entry name" value="Peptidase_M20"/>
</dbReference>
<organism evidence="4 5">
    <name type="scientific">Suillus discolor</name>
    <dbReference type="NCBI Taxonomy" id="1912936"/>
    <lineage>
        <taxon>Eukaryota</taxon>
        <taxon>Fungi</taxon>
        <taxon>Dikarya</taxon>
        <taxon>Basidiomycota</taxon>
        <taxon>Agaricomycotina</taxon>
        <taxon>Agaricomycetes</taxon>
        <taxon>Agaricomycetidae</taxon>
        <taxon>Boletales</taxon>
        <taxon>Suillineae</taxon>
        <taxon>Suillaceae</taxon>
        <taxon>Suillus</taxon>
    </lineage>
</organism>
<reference evidence="4" key="1">
    <citation type="journal article" date="2020" name="New Phytol.">
        <title>Comparative genomics reveals dynamic genome evolution in host specialist ectomycorrhizal fungi.</title>
        <authorList>
            <person name="Lofgren L.A."/>
            <person name="Nguyen N.H."/>
            <person name="Vilgalys R."/>
            <person name="Ruytinx J."/>
            <person name="Liao H.L."/>
            <person name="Branco S."/>
            <person name="Kuo A."/>
            <person name="LaButti K."/>
            <person name="Lipzen A."/>
            <person name="Andreopoulos W."/>
            <person name="Pangilinan J."/>
            <person name="Riley R."/>
            <person name="Hundley H."/>
            <person name="Na H."/>
            <person name="Barry K."/>
            <person name="Grigoriev I.V."/>
            <person name="Stajich J.E."/>
            <person name="Kennedy P.G."/>
        </authorList>
    </citation>
    <scope>NUCLEOTIDE SEQUENCE</scope>
    <source>
        <strain evidence="4">FC423</strain>
    </source>
</reference>
<dbReference type="InterPro" id="IPR036264">
    <property type="entry name" value="Bact_exopeptidase_dim_dom"/>
</dbReference>
<dbReference type="RefSeq" id="XP_041292909.1">
    <property type="nucleotide sequence ID" value="XM_041428387.1"/>
</dbReference>